<keyword evidence="1" id="KW-0812">Transmembrane</keyword>
<feature type="transmembrane region" description="Helical" evidence="1">
    <location>
        <begin position="204"/>
        <end position="224"/>
    </location>
</feature>
<dbReference type="Proteomes" id="UP000467252">
    <property type="component" value="Chromosome"/>
</dbReference>
<keyword evidence="3" id="KW-1185">Reference proteome</keyword>
<evidence type="ECO:0000313" key="2">
    <source>
        <dbReference type="EMBL" id="BBY83398.1"/>
    </source>
</evidence>
<protein>
    <recommendedName>
        <fullName evidence="4">DUF4386 domain-containing protein</fullName>
    </recommendedName>
</protein>
<keyword evidence="1" id="KW-1133">Transmembrane helix</keyword>
<organism evidence="2 3">
    <name type="scientific">Mycolicibacterium pulveris</name>
    <name type="common">Mycobacterium pulveris</name>
    <dbReference type="NCBI Taxonomy" id="36813"/>
    <lineage>
        <taxon>Bacteria</taxon>
        <taxon>Bacillati</taxon>
        <taxon>Actinomycetota</taxon>
        <taxon>Actinomycetes</taxon>
        <taxon>Mycobacteriales</taxon>
        <taxon>Mycobacteriaceae</taxon>
        <taxon>Mycolicibacterium</taxon>
    </lineage>
</organism>
<sequence>MNEAANRRTTLLGAWCGIAYIVMLLTGWWLIGGFLPLHEPSADAAEIASFFRDDVVSLRIGMVIVMWAAAVFLPFAATMADFVSRFEGRNGPLTRTMTMAGYANAMLTFYPPLWWLISSWRASERSPELTYLLNDIAWLQFIGGLSLIMPMFAVVAVVALTDSRPERVFPRWLGYQSVMTFLLFLPDQMLFFFKTGPFAWNGVLGFWVPLTVFCTWFIAIFVVMRRSLLTATARKARSGIEEFGAVR</sequence>
<name>A0A7I7UPT2_MYCPV</name>
<feature type="transmembrane region" description="Helical" evidence="1">
    <location>
        <begin position="12"/>
        <end position="31"/>
    </location>
</feature>
<reference evidence="2 3" key="1">
    <citation type="journal article" date="2019" name="Emerg. Microbes Infect.">
        <title>Comprehensive subspecies identification of 175 nontuberculous mycobacteria species based on 7547 genomic profiles.</title>
        <authorList>
            <person name="Matsumoto Y."/>
            <person name="Kinjo T."/>
            <person name="Motooka D."/>
            <person name="Nabeya D."/>
            <person name="Jung N."/>
            <person name="Uechi K."/>
            <person name="Horii T."/>
            <person name="Iida T."/>
            <person name="Fujita J."/>
            <person name="Nakamura S."/>
        </authorList>
    </citation>
    <scope>NUCLEOTIDE SEQUENCE [LARGE SCALE GENOMIC DNA]</scope>
    <source>
        <strain evidence="2 3">JCM 6370</strain>
    </source>
</reference>
<dbReference type="AlphaFoldDB" id="A0A7I7UPT2"/>
<evidence type="ECO:0000313" key="3">
    <source>
        <dbReference type="Proteomes" id="UP000467252"/>
    </source>
</evidence>
<accession>A0A7I7UPT2</accession>
<proteinExistence type="predicted"/>
<dbReference type="RefSeq" id="WP_163904199.1">
    <property type="nucleotide sequence ID" value="NZ_AP022599.1"/>
</dbReference>
<feature type="transmembrane region" description="Helical" evidence="1">
    <location>
        <begin position="137"/>
        <end position="160"/>
    </location>
</feature>
<feature type="transmembrane region" description="Helical" evidence="1">
    <location>
        <begin position="60"/>
        <end position="84"/>
    </location>
</feature>
<dbReference type="EMBL" id="AP022599">
    <property type="protein sequence ID" value="BBY83398.1"/>
    <property type="molecule type" value="Genomic_DNA"/>
</dbReference>
<feature type="transmembrane region" description="Helical" evidence="1">
    <location>
        <begin position="172"/>
        <end position="192"/>
    </location>
</feature>
<gene>
    <name evidence="2" type="ORF">MPUL_45560</name>
</gene>
<evidence type="ECO:0008006" key="4">
    <source>
        <dbReference type="Google" id="ProtNLM"/>
    </source>
</evidence>
<keyword evidence="1" id="KW-0472">Membrane</keyword>
<evidence type="ECO:0000256" key="1">
    <source>
        <dbReference type="SAM" id="Phobius"/>
    </source>
</evidence>
<feature type="transmembrane region" description="Helical" evidence="1">
    <location>
        <begin position="96"/>
        <end position="117"/>
    </location>
</feature>